<accession>A0ABU5ZBY2</accession>
<reference evidence="1 2" key="1">
    <citation type="submission" date="2023-12" db="EMBL/GenBank/DDBJ databases">
        <title>Genomic sequences of Capnocytophaga and Parvimonas strains.</title>
        <authorList>
            <person name="Watt R.M."/>
            <person name="Wang M."/>
            <person name="Yang T."/>
            <person name="Tong W.M."/>
        </authorList>
    </citation>
    <scope>NUCLEOTIDE SEQUENCE [LARGE SCALE GENOMIC DNA]</scope>
    <source>
        <strain evidence="1 2">CCUG 13096</strain>
    </source>
</reference>
<comment type="caution">
    <text evidence="1">The sequence shown here is derived from an EMBL/GenBank/DDBJ whole genome shotgun (WGS) entry which is preliminary data.</text>
</comment>
<name>A0ABU5ZBY2_9FLAO</name>
<protein>
    <recommendedName>
        <fullName evidence="3">Transposase</fullName>
    </recommendedName>
</protein>
<evidence type="ECO:0000313" key="1">
    <source>
        <dbReference type="EMBL" id="MEB3076488.1"/>
    </source>
</evidence>
<organism evidence="1 2">
    <name type="scientific">Capnocytophaga gingivalis</name>
    <dbReference type="NCBI Taxonomy" id="1017"/>
    <lineage>
        <taxon>Bacteria</taxon>
        <taxon>Pseudomonadati</taxon>
        <taxon>Bacteroidota</taxon>
        <taxon>Flavobacteriia</taxon>
        <taxon>Flavobacteriales</taxon>
        <taxon>Flavobacteriaceae</taxon>
        <taxon>Capnocytophaga</taxon>
    </lineage>
</organism>
<keyword evidence="2" id="KW-1185">Reference proteome</keyword>
<dbReference type="RefSeq" id="WP_323984451.1">
    <property type="nucleotide sequence ID" value="NZ_JAYKBW010000075.1"/>
</dbReference>
<gene>
    <name evidence="1" type="ORF">VJJ08_14515</name>
</gene>
<sequence length="62" mass="7002">VYKATYTNFLTLKISNSFVYEKMIKKFKGSIPNKKSPAHVLSVILIARKKASTERISAIIKS</sequence>
<proteinExistence type="predicted"/>
<dbReference type="EMBL" id="JAYKBW010000075">
    <property type="protein sequence ID" value="MEB3076488.1"/>
    <property type="molecule type" value="Genomic_DNA"/>
</dbReference>
<evidence type="ECO:0000313" key="2">
    <source>
        <dbReference type="Proteomes" id="UP001311730"/>
    </source>
</evidence>
<dbReference type="Proteomes" id="UP001311730">
    <property type="component" value="Unassembled WGS sequence"/>
</dbReference>
<feature type="non-terminal residue" evidence="1">
    <location>
        <position position="1"/>
    </location>
</feature>
<evidence type="ECO:0008006" key="3">
    <source>
        <dbReference type="Google" id="ProtNLM"/>
    </source>
</evidence>